<dbReference type="InterPro" id="IPR003675">
    <property type="entry name" value="Rce1/LyrA-like_dom"/>
</dbReference>
<keyword evidence="1" id="KW-0472">Membrane</keyword>
<keyword evidence="4" id="KW-1185">Reference proteome</keyword>
<proteinExistence type="predicted"/>
<feature type="transmembrane region" description="Helical" evidence="1">
    <location>
        <begin position="213"/>
        <end position="246"/>
    </location>
</feature>
<reference evidence="3 4" key="1">
    <citation type="submission" date="2016-08" db="EMBL/GenBank/DDBJ databases">
        <title>Analysis of Carbohydrate Active Enzymes in Thermogemmatispora T81 Reveals Carbohydrate Degradation Ability.</title>
        <authorList>
            <person name="Tomazini A."/>
            <person name="Lal S."/>
            <person name="Stott M."/>
            <person name="Henrissat B."/>
            <person name="Polikarpov I."/>
            <person name="Sparling R."/>
            <person name="Levin D.B."/>
        </authorList>
    </citation>
    <scope>NUCLEOTIDE SEQUENCE [LARGE SCALE GENOMIC DNA]</scope>
    <source>
        <strain evidence="3 4">T81</strain>
    </source>
</reference>
<evidence type="ECO:0000259" key="2">
    <source>
        <dbReference type="Pfam" id="PF02517"/>
    </source>
</evidence>
<evidence type="ECO:0000313" key="4">
    <source>
        <dbReference type="Proteomes" id="UP000248706"/>
    </source>
</evidence>
<dbReference type="Proteomes" id="UP000248706">
    <property type="component" value="Unassembled WGS sequence"/>
</dbReference>
<feature type="domain" description="CAAX prenyl protease 2/Lysostaphin resistance protein A-like" evidence="2">
    <location>
        <begin position="157"/>
        <end position="245"/>
    </location>
</feature>
<keyword evidence="1" id="KW-0812">Transmembrane</keyword>
<feature type="transmembrane region" description="Helical" evidence="1">
    <location>
        <begin position="186"/>
        <end position="207"/>
    </location>
</feature>
<dbReference type="AlphaFoldDB" id="A0A328VJF1"/>
<feature type="transmembrane region" description="Helical" evidence="1">
    <location>
        <begin position="45"/>
        <end position="64"/>
    </location>
</feature>
<protein>
    <recommendedName>
        <fullName evidence="2">CAAX prenyl protease 2/Lysostaphin resistance protein A-like domain-containing protein</fullName>
    </recommendedName>
</protein>
<evidence type="ECO:0000313" key="3">
    <source>
        <dbReference type="EMBL" id="RAQ95900.1"/>
    </source>
</evidence>
<accession>A0A328VJF1</accession>
<dbReference type="Pfam" id="PF02517">
    <property type="entry name" value="Rce1-like"/>
    <property type="match status" value="1"/>
</dbReference>
<gene>
    <name evidence="3" type="ORF">A4R35_10165</name>
</gene>
<dbReference type="EMBL" id="MCIF01000002">
    <property type="protein sequence ID" value="RAQ95900.1"/>
    <property type="molecule type" value="Genomic_DNA"/>
</dbReference>
<evidence type="ECO:0000256" key="1">
    <source>
        <dbReference type="SAM" id="Phobius"/>
    </source>
</evidence>
<dbReference type="GO" id="GO:0004175">
    <property type="term" value="F:endopeptidase activity"/>
    <property type="evidence" value="ECO:0007669"/>
    <property type="project" value="UniProtKB-ARBA"/>
</dbReference>
<name>A0A328VJF1_9CHLR</name>
<comment type="caution">
    <text evidence="3">The sequence shown here is derived from an EMBL/GenBank/DDBJ whole genome shotgun (WGS) entry which is preliminary data.</text>
</comment>
<organism evidence="3 4">
    <name type="scientific">Thermogemmatispora tikiterensis</name>
    <dbReference type="NCBI Taxonomy" id="1825093"/>
    <lineage>
        <taxon>Bacteria</taxon>
        <taxon>Bacillati</taxon>
        <taxon>Chloroflexota</taxon>
        <taxon>Ktedonobacteria</taxon>
        <taxon>Thermogemmatisporales</taxon>
        <taxon>Thermogemmatisporaceae</taxon>
        <taxon>Thermogemmatispora</taxon>
    </lineage>
</organism>
<feature type="transmembrane region" description="Helical" evidence="1">
    <location>
        <begin position="70"/>
        <end position="92"/>
    </location>
</feature>
<dbReference type="RefSeq" id="WP_189361633.1">
    <property type="nucleotide sequence ID" value="NZ_MCIF01000002.1"/>
</dbReference>
<feature type="transmembrane region" description="Helical" evidence="1">
    <location>
        <begin position="12"/>
        <end position="33"/>
    </location>
</feature>
<keyword evidence="1" id="KW-1133">Transmembrane helix</keyword>
<sequence>MNGLIPIPELETSLLAALLLLHASPVMLANRLAALLEPIRRVSPLWLYVVVLGMLIGGDLVLISPDLHRIAWPTQALAVIVGLLGGELGFWLDQVVTTLLRKASRDTSRPLRRLPPILGPSPSWGAVLSLNPLQAADATGSTVTRTLLTRGEFLPPLVVAVGILEEIAYRWAFPWLLGFVLPWRELPGLLCGLMIANLFYGLIHLSFGSRTIFTRWLLGLLFAALVLMSGSVLAASIAHGLFNWLAMKATLAERRRPITFVRSHPGGF</sequence>
<dbReference type="GO" id="GO:0080120">
    <property type="term" value="P:CAAX-box protein maturation"/>
    <property type="evidence" value="ECO:0007669"/>
    <property type="project" value="UniProtKB-ARBA"/>
</dbReference>